<sequence length="260" mass="27192">MTSLRTRLDPQRHEDIRRTLITAASPPPPRRRRTLIAVAAAVVATAGVALSVYPAPPPEHAPWTAIPQAAPPLTAPRKDIDQWSSKCSDLGVGGVGIEGVPSRPEAAAKREVLVDRRGSFTYCVDVSLGSGTATDPLIALSGVKPDADDGLNGSWATVRDKPFTRPKPTEVLVLGGDLEEPPAGNPGLQPLQLYGLSGSAVTGVDVVLTNGLRITASLGHGIWGAWWPSDKGDPVGSKLELHTAAGTTTIDPRAHRLSTG</sequence>
<gene>
    <name evidence="1" type="ORF">OWR29_30845</name>
</gene>
<proteinExistence type="predicted"/>
<name>A0ABT4B7C9_9ACTN</name>
<dbReference type="RefSeq" id="WP_267566871.1">
    <property type="nucleotide sequence ID" value="NZ_JAPNTZ010000011.1"/>
</dbReference>
<reference evidence="1" key="1">
    <citation type="submission" date="2022-11" db="EMBL/GenBank/DDBJ databases">
        <authorList>
            <person name="Somphong A."/>
            <person name="Phongsopitanun W."/>
        </authorList>
    </citation>
    <scope>NUCLEOTIDE SEQUENCE</scope>
    <source>
        <strain evidence="1">Pm04-4</strain>
    </source>
</reference>
<evidence type="ECO:0000313" key="2">
    <source>
        <dbReference type="Proteomes" id="UP001151002"/>
    </source>
</evidence>
<dbReference type="Proteomes" id="UP001151002">
    <property type="component" value="Unassembled WGS sequence"/>
</dbReference>
<keyword evidence="2" id="KW-1185">Reference proteome</keyword>
<evidence type="ECO:0000313" key="1">
    <source>
        <dbReference type="EMBL" id="MCY1142418.1"/>
    </source>
</evidence>
<protein>
    <submittedName>
        <fullName evidence="1">Uncharacterized protein</fullName>
    </submittedName>
</protein>
<dbReference type="EMBL" id="JAPNTZ010000011">
    <property type="protein sequence ID" value="MCY1142418.1"/>
    <property type="molecule type" value="Genomic_DNA"/>
</dbReference>
<organism evidence="1 2">
    <name type="scientific">Paractinoplanes pyxinae</name>
    <dbReference type="NCBI Taxonomy" id="2997416"/>
    <lineage>
        <taxon>Bacteria</taxon>
        <taxon>Bacillati</taxon>
        <taxon>Actinomycetota</taxon>
        <taxon>Actinomycetes</taxon>
        <taxon>Micromonosporales</taxon>
        <taxon>Micromonosporaceae</taxon>
        <taxon>Paractinoplanes</taxon>
    </lineage>
</organism>
<comment type="caution">
    <text evidence="1">The sequence shown here is derived from an EMBL/GenBank/DDBJ whole genome shotgun (WGS) entry which is preliminary data.</text>
</comment>
<accession>A0ABT4B7C9</accession>